<evidence type="ECO:0000313" key="13">
    <source>
        <dbReference type="EMBL" id="GEB48304.1"/>
    </source>
</evidence>
<feature type="region of interest" description="Disordered" evidence="10">
    <location>
        <begin position="384"/>
        <end position="409"/>
    </location>
</feature>
<dbReference type="PANTHER" id="PTHR24421">
    <property type="entry name" value="NITRATE/NITRITE SENSOR PROTEIN NARX-RELATED"/>
    <property type="match status" value="1"/>
</dbReference>
<keyword evidence="7" id="KW-0067">ATP-binding</keyword>
<gene>
    <name evidence="13" type="ORF">SCA03_08550</name>
</gene>
<keyword evidence="14" id="KW-1185">Reference proteome</keyword>
<dbReference type="Pfam" id="PF07730">
    <property type="entry name" value="HisKA_3"/>
    <property type="match status" value="1"/>
</dbReference>
<dbReference type="Gene3D" id="3.30.565.10">
    <property type="entry name" value="Histidine kinase-like ATPase, C-terminal domain"/>
    <property type="match status" value="1"/>
</dbReference>
<feature type="coiled-coil region" evidence="9">
    <location>
        <begin position="148"/>
        <end position="175"/>
    </location>
</feature>
<evidence type="ECO:0000256" key="5">
    <source>
        <dbReference type="ARBA" id="ARBA00022741"/>
    </source>
</evidence>
<reference evidence="13 14" key="1">
    <citation type="submission" date="2019-06" db="EMBL/GenBank/DDBJ databases">
        <title>Whole genome shotgun sequence of Streptomyces cacaoi subsp. cacaoi NBRC 12748.</title>
        <authorList>
            <person name="Hosoyama A."/>
            <person name="Uohara A."/>
            <person name="Ohji S."/>
            <person name="Ichikawa N."/>
        </authorList>
    </citation>
    <scope>NUCLEOTIDE SEQUENCE [LARGE SCALE GENOMIC DNA]</scope>
    <source>
        <strain evidence="13 14">NBRC 12748</strain>
    </source>
</reference>
<keyword evidence="5" id="KW-0547">Nucleotide-binding</keyword>
<dbReference type="CDD" id="cd16917">
    <property type="entry name" value="HATPase_UhpB-NarQ-NarX-like"/>
    <property type="match status" value="1"/>
</dbReference>
<evidence type="ECO:0000259" key="11">
    <source>
        <dbReference type="Pfam" id="PF02518"/>
    </source>
</evidence>
<evidence type="ECO:0000256" key="1">
    <source>
        <dbReference type="ARBA" id="ARBA00000085"/>
    </source>
</evidence>
<keyword evidence="4" id="KW-0808">Transferase</keyword>
<dbReference type="InterPro" id="IPR011712">
    <property type="entry name" value="Sig_transdc_His_kin_sub3_dim/P"/>
</dbReference>
<evidence type="ECO:0000256" key="2">
    <source>
        <dbReference type="ARBA" id="ARBA00012438"/>
    </source>
</evidence>
<comment type="caution">
    <text evidence="13">The sequence shown here is derived from an EMBL/GenBank/DDBJ whole genome shotgun (WGS) entry which is preliminary data.</text>
</comment>
<keyword evidence="6 13" id="KW-0418">Kinase</keyword>
<dbReference type="SUPFAM" id="SSF55874">
    <property type="entry name" value="ATPase domain of HSP90 chaperone/DNA topoisomerase II/histidine kinase"/>
    <property type="match status" value="1"/>
</dbReference>
<evidence type="ECO:0000256" key="9">
    <source>
        <dbReference type="SAM" id="Coils"/>
    </source>
</evidence>
<dbReference type="PANTHER" id="PTHR24421:SF10">
    <property type="entry name" value="NITRATE_NITRITE SENSOR PROTEIN NARQ"/>
    <property type="match status" value="1"/>
</dbReference>
<dbReference type="GO" id="GO:0000155">
    <property type="term" value="F:phosphorelay sensor kinase activity"/>
    <property type="evidence" value="ECO:0007669"/>
    <property type="project" value="InterPro"/>
</dbReference>
<dbReference type="AlphaFoldDB" id="A0A4Y3QSB9"/>
<accession>A0A4Y3QSB9</accession>
<dbReference type="Proteomes" id="UP000319210">
    <property type="component" value="Unassembled WGS sequence"/>
</dbReference>
<keyword evidence="8" id="KW-0902">Two-component regulatory system</keyword>
<dbReference type="EC" id="2.7.13.3" evidence="2"/>
<evidence type="ECO:0000256" key="6">
    <source>
        <dbReference type="ARBA" id="ARBA00022777"/>
    </source>
</evidence>
<dbReference type="Gene3D" id="1.20.5.1930">
    <property type="match status" value="1"/>
</dbReference>
<dbReference type="GO" id="GO:0005524">
    <property type="term" value="F:ATP binding"/>
    <property type="evidence" value="ECO:0007669"/>
    <property type="project" value="UniProtKB-KW"/>
</dbReference>
<evidence type="ECO:0000259" key="12">
    <source>
        <dbReference type="Pfam" id="PF07730"/>
    </source>
</evidence>
<dbReference type="GO" id="GO:0016020">
    <property type="term" value="C:membrane"/>
    <property type="evidence" value="ECO:0007669"/>
    <property type="project" value="InterPro"/>
</dbReference>
<dbReference type="InterPro" id="IPR050482">
    <property type="entry name" value="Sensor_HK_TwoCompSys"/>
</dbReference>
<protein>
    <recommendedName>
        <fullName evidence="2">histidine kinase</fullName>
        <ecNumber evidence="2">2.7.13.3</ecNumber>
    </recommendedName>
</protein>
<proteinExistence type="predicted"/>
<evidence type="ECO:0000256" key="7">
    <source>
        <dbReference type="ARBA" id="ARBA00022840"/>
    </source>
</evidence>
<keyword evidence="9" id="KW-0175">Coiled coil</keyword>
<dbReference type="InterPro" id="IPR036890">
    <property type="entry name" value="HATPase_C_sf"/>
</dbReference>
<dbReference type="InterPro" id="IPR003594">
    <property type="entry name" value="HATPase_dom"/>
</dbReference>
<evidence type="ECO:0000256" key="4">
    <source>
        <dbReference type="ARBA" id="ARBA00022679"/>
    </source>
</evidence>
<comment type="catalytic activity">
    <reaction evidence="1">
        <text>ATP + protein L-histidine = ADP + protein N-phospho-L-histidine.</text>
        <dbReference type="EC" id="2.7.13.3"/>
    </reaction>
</comment>
<keyword evidence="3" id="KW-0597">Phosphoprotein</keyword>
<organism evidence="13 14">
    <name type="scientific">Streptomyces cacaoi</name>
    <dbReference type="NCBI Taxonomy" id="1898"/>
    <lineage>
        <taxon>Bacteria</taxon>
        <taxon>Bacillati</taxon>
        <taxon>Actinomycetota</taxon>
        <taxon>Actinomycetes</taxon>
        <taxon>Kitasatosporales</taxon>
        <taxon>Streptomycetaceae</taxon>
        <taxon>Streptomyces</taxon>
    </lineage>
</organism>
<feature type="domain" description="Histidine kinase/HSP90-like ATPase" evidence="11">
    <location>
        <begin position="292"/>
        <end position="381"/>
    </location>
</feature>
<sequence length="409" mass="41830">MGGRRVWRECGRAGAPAVGITVLQLGAALTDGSGAPLGAAGAALIVGSGLALCLARRLPATVLLLVSACMAGYELLAEPGDVLAFPVMAAVYSAVRRGRRAALCAPVLALAAAVASDVAGGSGVHAALEARFLLAGWLVAAATVGQAASNWEAYLEQVEQRAAEAERGREEAALRRAGEERLRIARELHDSLTHSISVIKVQAGVAVHLARKRGEEVPAALLAIQEAGTDASRELRSTLGVLRSDDPAGGGGPVVSGLDRLDVLVERARSAGLRVFLTVEGGAGPLPEETDRAAYRIVQEALTNAARHAGPSATARVLVRHGPERLTLRIEDDGRAAPGSPHVPGTGLIGMRERVTALAGQLSAGARPDGGFAVEAVLPLPMPLPMPPGRPADRPAAPVSAPLPQEAGP</sequence>
<evidence type="ECO:0000313" key="14">
    <source>
        <dbReference type="Proteomes" id="UP000319210"/>
    </source>
</evidence>
<dbReference type="EMBL" id="BJMM01000003">
    <property type="protein sequence ID" value="GEB48304.1"/>
    <property type="molecule type" value="Genomic_DNA"/>
</dbReference>
<feature type="domain" description="Signal transduction histidine kinase subgroup 3 dimerisation and phosphoacceptor" evidence="12">
    <location>
        <begin position="180"/>
        <end position="245"/>
    </location>
</feature>
<name>A0A4Y3QSB9_STRCI</name>
<dbReference type="OrthoDB" id="227596at2"/>
<dbReference type="GO" id="GO:0046983">
    <property type="term" value="F:protein dimerization activity"/>
    <property type="evidence" value="ECO:0007669"/>
    <property type="project" value="InterPro"/>
</dbReference>
<dbReference type="Pfam" id="PF02518">
    <property type="entry name" value="HATPase_c"/>
    <property type="match status" value="1"/>
</dbReference>
<evidence type="ECO:0000256" key="10">
    <source>
        <dbReference type="SAM" id="MobiDB-lite"/>
    </source>
</evidence>
<dbReference type="RefSeq" id="WP_086815986.1">
    <property type="nucleotide sequence ID" value="NZ_BJMM01000003.1"/>
</dbReference>
<evidence type="ECO:0000256" key="8">
    <source>
        <dbReference type="ARBA" id="ARBA00023012"/>
    </source>
</evidence>
<evidence type="ECO:0000256" key="3">
    <source>
        <dbReference type="ARBA" id="ARBA00022553"/>
    </source>
</evidence>